<gene>
    <name evidence="1" type="ORF">L227DRAFT_615902</name>
</gene>
<protein>
    <submittedName>
        <fullName evidence="1">Uncharacterized protein</fullName>
    </submittedName>
</protein>
<keyword evidence="2" id="KW-1185">Reference proteome</keyword>
<reference evidence="1" key="1">
    <citation type="journal article" date="2018" name="Genome Biol. Evol.">
        <title>Genomics and development of Lentinus tigrinus, a white-rot wood-decaying mushroom with dimorphic fruiting bodies.</title>
        <authorList>
            <person name="Wu B."/>
            <person name="Xu Z."/>
            <person name="Knudson A."/>
            <person name="Carlson A."/>
            <person name="Chen N."/>
            <person name="Kovaka S."/>
            <person name="LaButti K."/>
            <person name="Lipzen A."/>
            <person name="Pennachio C."/>
            <person name="Riley R."/>
            <person name="Schakwitz W."/>
            <person name="Umezawa K."/>
            <person name="Ohm R.A."/>
            <person name="Grigoriev I.V."/>
            <person name="Nagy L.G."/>
            <person name="Gibbons J."/>
            <person name="Hibbett D."/>
        </authorList>
    </citation>
    <scope>NUCLEOTIDE SEQUENCE [LARGE SCALE GENOMIC DNA]</scope>
    <source>
        <strain evidence="1">ALCF2SS1-6</strain>
    </source>
</reference>
<evidence type="ECO:0000313" key="1">
    <source>
        <dbReference type="EMBL" id="RPD54708.1"/>
    </source>
</evidence>
<dbReference type="EMBL" id="ML122302">
    <property type="protein sequence ID" value="RPD54708.1"/>
    <property type="molecule type" value="Genomic_DNA"/>
</dbReference>
<evidence type="ECO:0000313" key="2">
    <source>
        <dbReference type="Proteomes" id="UP000313359"/>
    </source>
</evidence>
<proteinExistence type="predicted"/>
<organism evidence="1 2">
    <name type="scientific">Lentinus tigrinus ALCF2SS1-6</name>
    <dbReference type="NCBI Taxonomy" id="1328759"/>
    <lineage>
        <taxon>Eukaryota</taxon>
        <taxon>Fungi</taxon>
        <taxon>Dikarya</taxon>
        <taxon>Basidiomycota</taxon>
        <taxon>Agaricomycotina</taxon>
        <taxon>Agaricomycetes</taxon>
        <taxon>Polyporales</taxon>
        <taxon>Polyporaceae</taxon>
        <taxon>Lentinus</taxon>
    </lineage>
</organism>
<sequence>MPFSNECGTPIWSEASRNTVSWYFHFLEQILCQNNIEYCDEEVSYTDYKAAILKFYVSMDTEHHYSRVDYNTLLWDQGP</sequence>
<name>A0A5C2RSN6_9APHY</name>
<dbReference type="Proteomes" id="UP000313359">
    <property type="component" value="Unassembled WGS sequence"/>
</dbReference>
<dbReference type="AlphaFoldDB" id="A0A5C2RSN6"/>
<accession>A0A5C2RSN6</accession>